<dbReference type="RefSeq" id="WP_273686542.1">
    <property type="nucleotide sequence ID" value="NZ_CP117411.1"/>
</dbReference>
<proteinExistence type="predicted"/>
<protein>
    <recommendedName>
        <fullName evidence="4">Tyr recombinase domain-containing protein</fullName>
    </recommendedName>
</protein>
<sequence length="255" mass="28427">MIQLKAALNHAKNAKRIAQKVEVGHLTRNQVTPARNDRLSLSALGELLDYTVRGGSGKYSTPERLIGLRRYLIAAVATLGRPDSILDISVRPNRSQWLAEDRRLDLNPAGRVQTKKYRAVLPVGDVFAEWLNSTTDWFVCAHRRETDPATGESSLRQIGLDSVRSAWDTARDHLKLPAGWGTRLLRHSVATILANRGINPVELKIAMGHEPIVGTTARYVIFDPSYLVSFQRLVDELFDELSRMAPAALIFPSAR</sequence>
<dbReference type="EMBL" id="CP117411">
    <property type="protein sequence ID" value="WCT72575.1"/>
    <property type="molecule type" value="Genomic_DNA"/>
</dbReference>
<dbReference type="SUPFAM" id="SSF56349">
    <property type="entry name" value="DNA breaking-rejoining enzymes"/>
    <property type="match status" value="1"/>
</dbReference>
<dbReference type="InterPro" id="IPR013762">
    <property type="entry name" value="Integrase-like_cat_sf"/>
</dbReference>
<dbReference type="InterPro" id="IPR011010">
    <property type="entry name" value="DNA_brk_join_enz"/>
</dbReference>
<organism evidence="2 3">
    <name type="scientific">Sphingomonas naphthae</name>
    <dbReference type="NCBI Taxonomy" id="1813468"/>
    <lineage>
        <taxon>Bacteria</taxon>
        <taxon>Pseudomonadati</taxon>
        <taxon>Pseudomonadota</taxon>
        <taxon>Alphaproteobacteria</taxon>
        <taxon>Sphingomonadales</taxon>
        <taxon>Sphingomonadaceae</taxon>
        <taxon>Sphingomonas</taxon>
    </lineage>
</organism>
<evidence type="ECO:0000313" key="2">
    <source>
        <dbReference type="EMBL" id="WCT72575.1"/>
    </source>
</evidence>
<name>A0ABY7THE6_9SPHN</name>
<keyword evidence="3" id="KW-1185">Reference proteome</keyword>
<evidence type="ECO:0008006" key="4">
    <source>
        <dbReference type="Google" id="ProtNLM"/>
    </source>
</evidence>
<accession>A0ABY7THE6</accession>
<evidence type="ECO:0000313" key="3">
    <source>
        <dbReference type="Proteomes" id="UP001220395"/>
    </source>
</evidence>
<dbReference type="Proteomes" id="UP001220395">
    <property type="component" value="Chromosome"/>
</dbReference>
<keyword evidence="1" id="KW-0233">DNA recombination</keyword>
<evidence type="ECO:0000256" key="1">
    <source>
        <dbReference type="ARBA" id="ARBA00023172"/>
    </source>
</evidence>
<dbReference type="Gene3D" id="1.10.443.10">
    <property type="entry name" value="Intergrase catalytic core"/>
    <property type="match status" value="1"/>
</dbReference>
<gene>
    <name evidence="2" type="ORF">PQ455_13140</name>
</gene>
<reference evidence="2 3" key="1">
    <citation type="submission" date="2023-02" db="EMBL/GenBank/DDBJ databases">
        <title>Genome sequence of Sphingomonas naphthae.</title>
        <authorList>
            <person name="Kim S."/>
            <person name="Heo J."/>
            <person name="Kwon S.-W."/>
        </authorList>
    </citation>
    <scope>NUCLEOTIDE SEQUENCE [LARGE SCALE GENOMIC DNA]</scope>
    <source>
        <strain evidence="2 3">KACC 18716</strain>
    </source>
</reference>